<dbReference type="PANTHER" id="PTHR46383">
    <property type="entry name" value="ASPARTATE AMINOTRANSFERASE"/>
    <property type="match status" value="1"/>
</dbReference>
<feature type="domain" description="Aminotransferase class I/classII large" evidence="6">
    <location>
        <begin position="38"/>
        <end position="395"/>
    </location>
</feature>
<evidence type="ECO:0000259" key="6">
    <source>
        <dbReference type="Pfam" id="PF00155"/>
    </source>
</evidence>
<organism evidence="7 8">
    <name type="scientific">Fusarium torreyae</name>
    <dbReference type="NCBI Taxonomy" id="1237075"/>
    <lineage>
        <taxon>Eukaryota</taxon>
        <taxon>Fungi</taxon>
        <taxon>Dikarya</taxon>
        <taxon>Ascomycota</taxon>
        <taxon>Pezizomycotina</taxon>
        <taxon>Sordariomycetes</taxon>
        <taxon>Hypocreomycetidae</taxon>
        <taxon>Hypocreales</taxon>
        <taxon>Nectriaceae</taxon>
        <taxon>Fusarium</taxon>
    </lineage>
</organism>
<dbReference type="Pfam" id="PF00155">
    <property type="entry name" value="Aminotran_1_2"/>
    <property type="match status" value="1"/>
</dbReference>
<dbReference type="InterPro" id="IPR004839">
    <property type="entry name" value="Aminotransferase_I/II_large"/>
</dbReference>
<dbReference type="OrthoDB" id="7042322at2759"/>
<dbReference type="InterPro" id="IPR004838">
    <property type="entry name" value="NHTrfase_class1_PyrdxlP-BS"/>
</dbReference>
<dbReference type="InterPro" id="IPR015421">
    <property type="entry name" value="PyrdxlP-dep_Trfase_major"/>
</dbReference>
<reference evidence="7" key="1">
    <citation type="submission" date="2022-09" db="EMBL/GenBank/DDBJ databases">
        <title>Fusarium specimens isolated from Avocado Roots.</title>
        <authorList>
            <person name="Stajich J."/>
            <person name="Roper C."/>
            <person name="Heimlech-Rivalta G."/>
        </authorList>
    </citation>
    <scope>NUCLEOTIDE SEQUENCE</scope>
    <source>
        <strain evidence="7">CF00136</strain>
    </source>
</reference>
<gene>
    <name evidence="7" type="ORF">NW762_010109</name>
</gene>
<keyword evidence="4" id="KW-0808">Transferase</keyword>
<dbReference type="EMBL" id="JAOQAZ010000022">
    <property type="protein sequence ID" value="KAJ4254510.1"/>
    <property type="molecule type" value="Genomic_DNA"/>
</dbReference>
<dbReference type="Proteomes" id="UP001152049">
    <property type="component" value="Unassembled WGS sequence"/>
</dbReference>
<comment type="similarity">
    <text evidence="2">Belongs to the class-I pyridoxal-phosphate-dependent aminotransferase family.</text>
</comment>
<name>A0A9W8RU34_9HYPO</name>
<comment type="caution">
    <text evidence="7">The sequence shown here is derived from an EMBL/GenBank/DDBJ whole genome shotgun (WGS) entry which is preliminary data.</text>
</comment>
<keyword evidence="8" id="KW-1185">Reference proteome</keyword>
<evidence type="ECO:0000256" key="2">
    <source>
        <dbReference type="ARBA" id="ARBA00007441"/>
    </source>
</evidence>
<dbReference type="SUPFAM" id="SSF53383">
    <property type="entry name" value="PLP-dependent transferases"/>
    <property type="match status" value="1"/>
</dbReference>
<dbReference type="PROSITE" id="PS00105">
    <property type="entry name" value="AA_TRANSFER_CLASS_1"/>
    <property type="match status" value="1"/>
</dbReference>
<evidence type="ECO:0000313" key="8">
    <source>
        <dbReference type="Proteomes" id="UP001152049"/>
    </source>
</evidence>
<evidence type="ECO:0000256" key="5">
    <source>
        <dbReference type="ARBA" id="ARBA00022898"/>
    </source>
</evidence>
<dbReference type="CDD" id="cd00609">
    <property type="entry name" value="AAT_like"/>
    <property type="match status" value="1"/>
</dbReference>
<dbReference type="GO" id="GO:0030170">
    <property type="term" value="F:pyridoxal phosphate binding"/>
    <property type="evidence" value="ECO:0007669"/>
    <property type="project" value="InterPro"/>
</dbReference>
<comment type="cofactor">
    <cofactor evidence="1">
        <name>pyridoxal 5'-phosphate</name>
        <dbReference type="ChEBI" id="CHEBI:597326"/>
    </cofactor>
</comment>
<dbReference type="InterPro" id="IPR015424">
    <property type="entry name" value="PyrdxlP-dep_Trfase"/>
</dbReference>
<dbReference type="PANTHER" id="PTHR46383:SF1">
    <property type="entry name" value="ASPARTATE AMINOTRANSFERASE"/>
    <property type="match status" value="1"/>
</dbReference>
<keyword evidence="3" id="KW-0032">Aminotransferase</keyword>
<dbReference type="Gene3D" id="3.90.1150.10">
    <property type="entry name" value="Aspartate Aminotransferase, domain 1"/>
    <property type="match status" value="1"/>
</dbReference>
<dbReference type="InterPro" id="IPR050596">
    <property type="entry name" value="AspAT/PAT-like"/>
</dbReference>
<evidence type="ECO:0000313" key="7">
    <source>
        <dbReference type="EMBL" id="KAJ4254510.1"/>
    </source>
</evidence>
<keyword evidence="5" id="KW-0663">Pyridoxal phosphate</keyword>
<dbReference type="GO" id="GO:0008483">
    <property type="term" value="F:transaminase activity"/>
    <property type="evidence" value="ECO:0007669"/>
    <property type="project" value="UniProtKB-KW"/>
</dbReference>
<evidence type="ECO:0000256" key="4">
    <source>
        <dbReference type="ARBA" id="ARBA00022679"/>
    </source>
</evidence>
<protein>
    <recommendedName>
        <fullName evidence="6">Aminotransferase class I/classII large domain-containing protein</fullName>
    </recommendedName>
</protein>
<accession>A0A9W8RU34</accession>
<proteinExistence type="inferred from homology"/>
<dbReference type="AlphaFoldDB" id="A0A9W8RU34"/>
<dbReference type="InterPro" id="IPR015422">
    <property type="entry name" value="PyrdxlP-dep_Trfase_small"/>
</dbReference>
<evidence type="ECO:0000256" key="1">
    <source>
        <dbReference type="ARBA" id="ARBA00001933"/>
    </source>
</evidence>
<dbReference type="GO" id="GO:0006520">
    <property type="term" value="P:amino acid metabolic process"/>
    <property type="evidence" value="ECO:0007669"/>
    <property type="project" value="InterPro"/>
</dbReference>
<dbReference type="Gene3D" id="3.40.640.10">
    <property type="entry name" value="Type I PLP-dependent aspartate aminotransferase-like (Major domain)"/>
    <property type="match status" value="1"/>
</dbReference>
<evidence type="ECO:0000256" key="3">
    <source>
        <dbReference type="ARBA" id="ARBA00022576"/>
    </source>
</evidence>
<sequence length="447" mass="48760">MAPPTQDLLTPVAQGLRLSATLEINELVQDRLNAGNSVVHLGFGEATFPMQKDVLQAHRDASSDTSYLPVAGLLKLRESIARFQTRRLGTDIQAKQVVVAPGSKPLLFALFDILSGDVLLPRPSWVSYEPQVMHAGKKLFWVETDEHDRHTISAASLKKAYDQGVSSGGNPRIMLVNSPSNPTGQAFDSATIEVITTFCRERGITLISDEIYSDVFFGSGTASSPAASGHLNNSQIILTGGLSKTYSAGGWRVGFAIFPDTEFGSTVKKTILAYASECWSAASAPAQEAAAVAFDTTPEMDIYRQQVSSTHEACTLRLYQALRDCGLAVPEPKGAFYVYPSFHPYTKQLEALDIKTSVQLSRWLIEECGLAALPGSVFGEDDEGLQGGRYRLRMATSYLYFKDQEERYSRGYEVLKQGRADATGLKLDLLEKAIDSIQKAVAKLKAQ</sequence>